<feature type="region of interest" description="Disordered" evidence="1">
    <location>
        <begin position="45"/>
        <end position="72"/>
    </location>
</feature>
<evidence type="ECO:0000256" key="1">
    <source>
        <dbReference type="SAM" id="MobiDB-lite"/>
    </source>
</evidence>
<dbReference type="Proteomes" id="UP000284706">
    <property type="component" value="Unassembled WGS sequence"/>
</dbReference>
<feature type="compositionally biased region" description="Polar residues" evidence="1">
    <location>
        <begin position="52"/>
        <end position="68"/>
    </location>
</feature>
<feature type="region of interest" description="Disordered" evidence="1">
    <location>
        <begin position="1"/>
        <end position="26"/>
    </location>
</feature>
<name>A0A409XZK5_9AGAR</name>
<gene>
    <name evidence="2" type="ORF">CVT26_005622</name>
</gene>
<accession>A0A409XZK5</accession>
<protein>
    <submittedName>
        <fullName evidence="2">Uncharacterized protein</fullName>
    </submittedName>
</protein>
<keyword evidence="3" id="KW-1185">Reference proteome</keyword>
<evidence type="ECO:0000313" key="3">
    <source>
        <dbReference type="Proteomes" id="UP000284706"/>
    </source>
</evidence>
<comment type="caution">
    <text evidence="2">The sequence shown here is derived from an EMBL/GenBank/DDBJ whole genome shotgun (WGS) entry which is preliminary data.</text>
</comment>
<sequence length="123" mass="13438">MTSRPAIREPKKPPSINQGTIGAGENDPQMAQILADIYIPWAGSRKGGPSRCATQASEDTENPLQSAGGNRVGREEQLGEMWSKTNCKGGWLVIVFNSRFPLRDLIRATEFHASSYYRACGSP</sequence>
<proteinExistence type="predicted"/>
<dbReference type="EMBL" id="NHYE01001388">
    <property type="protein sequence ID" value="PPQ96217.1"/>
    <property type="molecule type" value="Genomic_DNA"/>
</dbReference>
<organism evidence="2 3">
    <name type="scientific">Gymnopilus dilepis</name>
    <dbReference type="NCBI Taxonomy" id="231916"/>
    <lineage>
        <taxon>Eukaryota</taxon>
        <taxon>Fungi</taxon>
        <taxon>Dikarya</taxon>
        <taxon>Basidiomycota</taxon>
        <taxon>Agaricomycotina</taxon>
        <taxon>Agaricomycetes</taxon>
        <taxon>Agaricomycetidae</taxon>
        <taxon>Agaricales</taxon>
        <taxon>Agaricineae</taxon>
        <taxon>Hymenogastraceae</taxon>
        <taxon>Gymnopilus</taxon>
    </lineage>
</organism>
<dbReference type="AlphaFoldDB" id="A0A409XZK5"/>
<reference evidence="2 3" key="1">
    <citation type="journal article" date="2018" name="Evol. Lett.">
        <title>Horizontal gene cluster transfer increased hallucinogenic mushroom diversity.</title>
        <authorList>
            <person name="Reynolds H.T."/>
            <person name="Vijayakumar V."/>
            <person name="Gluck-Thaler E."/>
            <person name="Korotkin H.B."/>
            <person name="Matheny P.B."/>
            <person name="Slot J.C."/>
        </authorList>
    </citation>
    <scope>NUCLEOTIDE SEQUENCE [LARGE SCALE GENOMIC DNA]</scope>
    <source>
        <strain evidence="2 3">SRW20</strain>
    </source>
</reference>
<feature type="compositionally biased region" description="Basic and acidic residues" evidence="1">
    <location>
        <begin position="1"/>
        <end position="12"/>
    </location>
</feature>
<evidence type="ECO:0000313" key="2">
    <source>
        <dbReference type="EMBL" id="PPQ96217.1"/>
    </source>
</evidence>
<dbReference type="InParanoid" id="A0A409XZK5"/>